<accession>A0A1G8LX24</accession>
<protein>
    <submittedName>
        <fullName evidence="1">Uncharacterized protein</fullName>
    </submittedName>
</protein>
<keyword evidence="2" id="KW-1185">Reference proteome</keyword>
<gene>
    <name evidence="1" type="ORF">SAMN05216555_103188</name>
</gene>
<dbReference type="AlphaFoldDB" id="A0A1G8LX24"/>
<evidence type="ECO:0000313" key="2">
    <source>
        <dbReference type="Proteomes" id="UP000182130"/>
    </source>
</evidence>
<sequence length="34" mass="3616">MSARRWSAGRIVFLLVGVALVVFGAAQIAPALFQ</sequence>
<dbReference type="Proteomes" id="UP000182130">
    <property type="component" value="Unassembled WGS sequence"/>
</dbReference>
<name>A0A1G8LX24_9MICC</name>
<dbReference type="STRING" id="1045773.SAMN05216555_103188"/>
<evidence type="ECO:0000313" key="1">
    <source>
        <dbReference type="EMBL" id="SDI59710.1"/>
    </source>
</evidence>
<organism evidence="1 2">
    <name type="scientific">Arthrobacter cupressi</name>
    <dbReference type="NCBI Taxonomy" id="1045773"/>
    <lineage>
        <taxon>Bacteria</taxon>
        <taxon>Bacillati</taxon>
        <taxon>Actinomycetota</taxon>
        <taxon>Actinomycetes</taxon>
        <taxon>Micrococcales</taxon>
        <taxon>Micrococcaceae</taxon>
        <taxon>Arthrobacter</taxon>
    </lineage>
</organism>
<reference evidence="2" key="1">
    <citation type="submission" date="2016-10" db="EMBL/GenBank/DDBJ databases">
        <authorList>
            <person name="Varghese N."/>
            <person name="Submissions S."/>
        </authorList>
    </citation>
    <scope>NUCLEOTIDE SEQUENCE [LARGE SCALE GENOMIC DNA]</scope>
    <source>
        <strain evidence="2">CGMCC 1.10783</strain>
    </source>
</reference>
<proteinExistence type="predicted"/>
<dbReference type="EMBL" id="FNEI01000003">
    <property type="protein sequence ID" value="SDI59710.1"/>
    <property type="molecule type" value="Genomic_DNA"/>
</dbReference>